<evidence type="ECO:0000256" key="5">
    <source>
        <dbReference type="ARBA" id="ARBA00022723"/>
    </source>
</evidence>
<gene>
    <name evidence="13 15" type="primary">thrS</name>
    <name evidence="15" type="ORF">UDIV_3340</name>
</gene>
<comment type="catalytic activity">
    <reaction evidence="12 13">
        <text>tRNA(Thr) + L-threonine + ATP = L-threonyl-tRNA(Thr) + AMP + diphosphate + H(+)</text>
        <dbReference type="Rhea" id="RHEA:24624"/>
        <dbReference type="Rhea" id="RHEA-COMP:9670"/>
        <dbReference type="Rhea" id="RHEA-COMP:9704"/>
        <dbReference type="ChEBI" id="CHEBI:15378"/>
        <dbReference type="ChEBI" id="CHEBI:30616"/>
        <dbReference type="ChEBI" id="CHEBI:33019"/>
        <dbReference type="ChEBI" id="CHEBI:57926"/>
        <dbReference type="ChEBI" id="CHEBI:78442"/>
        <dbReference type="ChEBI" id="CHEBI:78534"/>
        <dbReference type="ChEBI" id="CHEBI:456215"/>
        <dbReference type="EC" id="6.1.1.3"/>
    </reaction>
</comment>
<dbReference type="Gene3D" id="3.30.54.20">
    <property type="match status" value="1"/>
</dbReference>
<dbReference type="Gene3D" id="3.30.980.10">
    <property type="entry name" value="Threonyl-trna Synthetase, Chain A, domain 2"/>
    <property type="match status" value="1"/>
</dbReference>
<dbReference type="EMBL" id="JFDP01000045">
    <property type="protein sequence ID" value="KEZ23329.1"/>
    <property type="molecule type" value="Genomic_DNA"/>
</dbReference>
<dbReference type="HAMAP" id="MF_00184">
    <property type="entry name" value="Thr_tRNA_synth"/>
    <property type="match status" value="1"/>
</dbReference>
<keyword evidence="9 13" id="KW-0694">RNA-binding</keyword>
<dbReference type="PROSITE" id="PS50862">
    <property type="entry name" value="AA_TRNA_LIGASE_II"/>
    <property type="match status" value="1"/>
</dbReference>
<evidence type="ECO:0000256" key="8">
    <source>
        <dbReference type="ARBA" id="ARBA00022840"/>
    </source>
</evidence>
<sequence length="580" mass="67093">MYKFDSTLSHSAAHVLAMALVKLYPNISLAIGPAIDEGFYYDFNLNDPNTSITTKDLARIEKEMKKIVDGAYDFIHEDISYEDAKKAFANNKYKLEIIEKYKEQGLTISRCANWFDLCGGPHVANTKLVKAFKLLNVAGAYWHGDAKNDQLIRIYGCAFYEKSHLDAYLAELAERKERDHRKIGKDLNLFTFNQLAGQGLPIWLANGTIIKQEVQRFINQLEFKYNFDTVITPILGSIDLYKTSGHWDHYHENMFKPIKIDNEELVLRPMTCPHHTLVYANELRSYRSLPVRLSEHSILHRYESSGGLTGFERVRSMILEDCHVFCRIDQIEQEVLNAYAMIKAAQEGLGIKTFEVHLSLNDPDDKEKYFNDPQMWEQSQAQLREMLNKNNIEYKEIKGEAAFYGPKIDFQAKTVLNRIITISTIQLDFLLPRRFDLKYIDEQNNQITPVMIHIGIIGTYERFLSILLEQTKGILPLWLAPVQVVIIPVNENAHGSYASELHSLLRANLIRANLDLRNERLSKKIREAQIQKVPYQIVVGDEEIKNNKMVTYRKYGQENTTTVKYEEFIALLTNQIKDKH</sequence>
<evidence type="ECO:0000259" key="14">
    <source>
        <dbReference type="PROSITE" id="PS50862"/>
    </source>
</evidence>
<dbReference type="RefSeq" id="WP_038102585.1">
    <property type="nucleotide sequence ID" value="NZ_JFDP01000045.1"/>
</dbReference>
<dbReference type="GO" id="GO:0004829">
    <property type="term" value="F:threonine-tRNA ligase activity"/>
    <property type="evidence" value="ECO:0007669"/>
    <property type="project" value="UniProtKB-UniRule"/>
</dbReference>
<dbReference type="GO" id="GO:0005524">
    <property type="term" value="F:ATP binding"/>
    <property type="evidence" value="ECO:0007669"/>
    <property type="project" value="UniProtKB-UniRule"/>
</dbReference>
<name>A0A084EZD7_9BACT</name>
<dbReference type="eggNOG" id="COG0441">
    <property type="taxonomic scope" value="Bacteria"/>
</dbReference>
<dbReference type="FunFam" id="3.40.50.800:FF:000001">
    <property type="entry name" value="Threonine--tRNA ligase"/>
    <property type="match status" value="1"/>
</dbReference>
<evidence type="ECO:0000256" key="10">
    <source>
        <dbReference type="ARBA" id="ARBA00022917"/>
    </source>
</evidence>
<feature type="binding site" evidence="13">
    <location>
        <position position="323"/>
    </location>
    <ligand>
        <name>Zn(2+)</name>
        <dbReference type="ChEBI" id="CHEBI:29105"/>
        <note>catalytic</note>
    </ligand>
</feature>
<keyword evidence="4 13" id="KW-0436">Ligase</keyword>
<keyword evidence="7 13" id="KW-0862">Zinc</keyword>
<dbReference type="Pfam" id="PF00587">
    <property type="entry name" value="tRNA-synt_2b"/>
    <property type="match status" value="1"/>
</dbReference>
<evidence type="ECO:0000313" key="16">
    <source>
        <dbReference type="Proteomes" id="UP000028537"/>
    </source>
</evidence>
<dbReference type="Gene3D" id="3.30.930.10">
    <property type="entry name" value="Bira Bifunctional Protein, Domain 2"/>
    <property type="match status" value="1"/>
</dbReference>
<dbReference type="GO" id="GO:0000049">
    <property type="term" value="F:tRNA binding"/>
    <property type="evidence" value="ECO:0007669"/>
    <property type="project" value="UniProtKB-KW"/>
</dbReference>
<comment type="subunit">
    <text evidence="13">Homodimer.</text>
</comment>
<dbReference type="Pfam" id="PF03129">
    <property type="entry name" value="HGTP_anticodon"/>
    <property type="match status" value="1"/>
</dbReference>
<dbReference type="FunFam" id="3.30.980.10:FF:000005">
    <property type="entry name" value="Threonyl-tRNA synthetase, mitochondrial"/>
    <property type="match status" value="1"/>
</dbReference>
<keyword evidence="2 13" id="KW-0963">Cytoplasm</keyword>
<dbReference type="SUPFAM" id="SSF55186">
    <property type="entry name" value="ThrRS/AlaRS common domain"/>
    <property type="match status" value="1"/>
</dbReference>
<dbReference type="Gene3D" id="3.40.50.800">
    <property type="entry name" value="Anticodon-binding domain"/>
    <property type="match status" value="1"/>
</dbReference>
<dbReference type="GO" id="GO:0046872">
    <property type="term" value="F:metal ion binding"/>
    <property type="evidence" value="ECO:0007669"/>
    <property type="project" value="UniProtKB-KW"/>
</dbReference>
<evidence type="ECO:0000256" key="3">
    <source>
        <dbReference type="ARBA" id="ARBA00022555"/>
    </source>
</evidence>
<dbReference type="EC" id="6.1.1.3" evidence="13"/>
<feature type="binding site" evidence="13">
    <location>
        <position position="453"/>
    </location>
    <ligand>
        <name>Zn(2+)</name>
        <dbReference type="ChEBI" id="CHEBI:29105"/>
        <note>catalytic</note>
    </ligand>
</feature>
<dbReference type="PANTHER" id="PTHR11451:SF56">
    <property type="entry name" value="THREONINE--TRNA LIGASE 1"/>
    <property type="match status" value="1"/>
</dbReference>
<dbReference type="OrthoDB" id="9802304at2"/>
<dbReference type="InterPro" id="IPR045864">
    <property type="entry name" value="aa-tRNA-synth_II/BPL/LPL"/>
</dbReference>
<evidence type="ECO:0000256" key="1">
    <source>
        <dbReference type="ARBA" id="ARBA00008226"/>
    </source>
</evidence>
<evidence type="ECO:0000256" key="4">
    <source>
        <dbReference type="ARBA" id="ARBA00022598"/>
    </source>
</evidence>
<comment type="caution">
    <text evidence="15">The sequence shown here is derived from an EMBL/GenBank/DDBJ whole genome shotgun (WGS) entry which is preliminary data.</text>
</comment>
<comment type="subcellular location">
    <subcellularLocation>
        <location evidence="13">Cytoplasm</location>
    </subcellularLocation>
</comment>
<dbReference type="SMART" id="SM00863">
    <property type="entry name" value="tRNA_SAD"/>
    <property type="match status" value="1"/>
</dbReference>
<dbReference type="CDD" id="cd00860">
    <property type="entry name" value="ThrRS_anticodon"/>
    <property type="match status" value="1"/>
</dbReference>
<dbReference type="GO" id="GO:0006435">
    <property type="term" value="P:threonyl-tRNA aminoacylation"/>
    <property type="evidence" value="ECO:0007669"/>
    <property type="project" value="UniProtKB-UniRule"/>
</dbReference>
<dbReference type="SUPFAM" id="SSF52954">
    <property type="entry name" value="Class II aaRS ABD-related"/>
    <property type="match status" value="1"/>
</dbReference>
<feature type="binding site" evidence="13">
    <location>
        <position position="272"/>
    </location>
    <ligand>
        <name>Zn(2+)</name>
        <dbReference type="ChEBI" id="CHEBI:29105"/>
        <note>catalytic</note>
    </ligand>
</feature>
<evidence type="ECO:0000256" key="2">
    <source>
        <dbReference type="ARBA" id="ARBA00022490"/>
    </source>
</evidence>
<feature type="domain" description="Aminoacyl-transfer RNA synthetases class-II family profile" evidence="14">
    <location>
        <begin position="210"/>
        <end position="476"/>
    </location>
</feature>
<keyword evidence="11 13" id="KW-0030">Aminoacyl-tRNA synthetase</keyword>
<dbReference type="InterPro" id="IPR036621">
    <property type="entry name" value="Anticodon-bd_dom_sf"/>
</dbReference>
<dbReference type="AlphaFoldDB" id="A0A084EZD7"/>
<dbReference type="CDD" id="cd00771">
    <property type="entry name" value="ThrRS_core"/>
    <property type="match status" value="1"/>
</dbReference>
<comment type="similarity">
    <text evidence="1 13">Belongs to the class-II aminoacyl-tRNA synthetase family.</text>
</comment>
<dbReference type="NCBIfam" id="TIGR00418">
    <property type="entry name" value="thrS"/>
    <property type="match status" value="1"/>
</dbReference>
<keyword evidence="10 13" id="KW-0648">Protein biosynthesis</keyword>
<dbReference type="FunFam" id="3.30.930.10:FF:000002">
    <property type="entry name" value="Threonine--tRNA ligase"/>
    <property type="match status" value="1"/>
</dbReference>
<keyword evidence="8 13" id="KW-0067">ATP-binding</keyword>
<protein>
    <recommendedName>
        <fullName evidence="13">Threonine--tRNA ligase</fullName>
        <ecNumber evidence="13">6.1.1.3</ecNumber>
    </recommendedName>
    <alternativeName>
        <fullName evidence="13">Threonyl-tRNA synthetase</fullName>
        <shortName evidence="13">ThrRS</shortName>
    </alternativeName>
</protein>
<evidence type="ECO:0000313" key="15">
    <source>
        <dbReference type="EMBL" id="KEZ23329.1"/>
    </source>
</evidence>
<comment type="cofactor">
    <cofactor evidence="13">
        <name>Zn(2+)</name>
        <dbReference type="ChEBI" id="CHEBI:29105"/>
    </cofactor>
    <text evidence="13">Binds 1 zinc ion per subunit.</text>
</comment>
<evidence type="ECO:0000256" key="12">
    <source>
        <dbReference type="ARBA" id="ARBA00049515"/>
    </source>
</evidence>
<proteinExistence type="inferred from homology"/>
<dbReference type="SUPFAM" id="SSF55681">
    <property type="entry name" value="Class II aaRS and biotin synthetases"/>
    <property type="match status" value="1"/>
</dbReference>
<accession>A0A084EZD7</accession>
<dbReference type="InterPro" id="IPR033728">
    <property type="entry name" value="ThrRS_core"/>
</dbReference>
<keyword evidence="5 13" id="KW-0479">Metal-binding</keyword>
<dbReference type="Pfam" id="PF07973">
    <property type="entry name" value="tRNA_SAD"/>
    <property type="match status" value="1"/>
</dbReference>
<evidence type="ECO:0000256" key="6">
    <source>
        <dbReference type="ARBA" id="ARBA00022741"/>
    </source>
</evidence>
<dbReference type="InterPro" id="IPR012947">
    <property type="entry name" value="tRNA_SAD"/>
</dbReference>
<organism evidence="15 16">
    <name type="scientific">Ureaplasma diversum NCTC 246</name>
    <dbReference type="NCBI Taxonomy" id="1188241"/>
    <lineage>
        <taxon>Bacteria</taxon>
        <taxon>Bacillati</taxon>
        <taxon>Mycoplasmatota</taxon>
        <taxon>Mycoplasmoidales</taxon>
        <taxon>Mycoplasmoidaceae</taxon>
        <taxon>Ureaplasma</taxon>
    </lineage>
</organism>
<keyword evidence="16" id="KW-1185">Reference proteome</keyword>
<evidence type="ECO:0000256" key="11">
    <source>
        <dbReference type="ARBA" id="ARBA00023146"/>
    </source>
</evidence>
<comment type="caution">
    <text evidence="13">Lacks conserved residue(s) required for the propagation of feature annotation.</text>
</comment>
<dbReference type="InterPro" id="IPR006195">
    <property type="entry name" value="aa-tRNA-synth_II"/>
</dbReference>
<dbReference type="PANTHER" id="PTHR11451">
    <property type="entry name" value="THREONINE-TRNA LIGASE"/>
    <property type="match status" value="1"/>
</dbReference>
<reference evidence="15 16" key="1">
    <citation type="submission" date="2014-02" db="EMBL/GenBank/DDBJ databases">
        <title>Genome sequence of Ureaplasma diversum strain 246.</title>
        <authorList>
            <person name="Sirand-Pugnet P."/>
            <person name="Breton M."/>
            <person name="Dordet-Frisoni E."/>
            <person name="Baranowski E."/>
            <person name="Barre A."/>
            <person name="Couture C."/>
            <person name="Dupuy V."/>
            <person name="Gaurivaud P."/>
            <person name="Jacob D."/>
            <person name="Lemaitre C."/>
            <person name="Manso-Silvan L."/>
            <person name="Nikolski M."/>
            <person name="Nouvel L.-X."/>
            <person name="Poumarat F."/>
            <person name="Tardy F."/>
            <person name="Thebault P."/>
            <person name="Theil S."/>
            <person name="Citti C."/>
            <person name="Thiaucourt F."/>
            <person name="Blanchard A."/>
        </authorList>
    </citation>
    <scope>NUCLEOTIDE SEQUENCE [LARGE SCALE GENOMIC DNA]</scope>
    <source>
        <strain evidence="15 16">NCTC 246</strain>
    </source>
</reference>
<dbReference type="Proteomes" id="UP000028537">
    <property type="component" value="Unassembled WGS sequence"/>
</dbReference>
<evidence type="ECO:0000256" key="7">
    <source>
        <dbReference type="ARBA" id="ARBA00022833"/>
    </source>
</evidence>
<dbReference type="InterPro" id="IPR047246">
    <property type="entry name" value="ThrRS_anticodon"/>
</dbReference>
<evidence type="ECO:0000256" key="13">
    <source>
        <dbReference type="HAMAP-Rule" id="MF_00184"/>
    </source>
</evidence>
<keyword evidence="3 13" id="KW-0820">tRNA-binding</keyword>
<dbReference type="PRINTS" id="PR01047">
    <property type="entry name" value="TRNASYNTHTHR"/>
</dbReference>
<dbReference type="InterPro" id="IPR018163">
    <property type="entry name" value="Thr/Ala-tRNA-synth_IIc_edit"/>
</dbReference>
<keyword evidence="6 13" id="KW-0547">Nucleotide-binding</keyword>
<evidence type="ECO:0000256" key="9">
    <source>
        <dbReference type="ARBA" id="ARBA00022884"/>
    </source>
</evidence>
<dbReference type="InterPro" id="IPR002314">
    <property type="entry name" value="aa-tRNA-synt_IIb"/>
</dbReference>
<dbReference type="InterPro" id="IPR004154">
    <property type="entry name" value="Anticodon-bd"/>
</dbReference>
<dbReference type="InterPro" id="IPR002320">
    <property type="entry name" value="Thr-tRNA-ligase_IIa"/>
</dbReference>
<dbReference type="GO" id="GO:0005737">
    <property type="term" value="C:cytoplasm"/>
    <property type="evidence" value="ECO:0007669"/>
    <property type="project" value="UniProtKB-SubCell"/>
</dbReference>